<feature type="non-terminal residue" evidence="4">
    <location>
        <position position="2633"/>
    </location>
</feature>
<feature type="domain" description="Bacterial Ig-like" evidence="3">
    <location>
        <begin position="2006"/>
        <end position="2081"/>
    </location>
</feature>
<dbReference type="GO" id="GO:0030246">
    <property type="term" value="F:carbohydrate binding"/>
    <property type="evidence" value="ECO:0007669"/>
    <property type="project" value="UniProtKB-KW"/>
</dbReference>
<feature type="domain" description="Bacterial Ig-like" evidence="3">
    <location>
        <begin position="1132"/>
        <end position="1217"/>
    </location>
</feature>
<feature type="domain" description="Bacterial Ig-like" evidence="3">
    <location>
        <begin position="641"/>
        <end position="727"/>
    </location>
</feature>
<dbReference type="InterPro" id="IPR041498">
    <property type="entry name" value="Big_6"/>
</dbReference>
<evidence type="ECO:0000313" key="4">
    <source>
        <dbReference type="EMBL" id="AMK59063.1"/>
    </source>
</evidence>
<sequence>MKIVLQLTAADGAKEFVTIDAGQNFHVPEGVKVEIVSLQGVDDLQVRGDQLVLTGPDGTIVIAGVADAAATATAGLMNPPVDGPLPDGFLHLLSWDSSSTQDDGHHGGGFPDSGGPTDAGVHNDAPPPSDNLERTVLAETVVTVAAPTISGFSEDTGLAGDGLTADASPTLTGTAEAGTTVTIYDGNVVLGSAVTDTNGNWFFATPQLAEGAHEFTAVASTSQAESNPSSALAVVIDISAPAAPQIESFSADTGTQGDAITSDSTLILHGSAEAGATVTILDGADRIGTVTAAQDGSWTFTTVALADGQHSFTATAEDAAGNVGSASANFTVTVDTAAPGMPAISGFSTDTGVQGDHITSDADLVLSGTAEAGATVKLFDGAAAIGTVTADANGAWTYETGTLSAGAHDFTAVAIDAAGNQSAPSAALSVAIDTGAPAVPVIVGFAEDTGTAGDGITSDSTLTVNGTAEAGATVQLFSGETLLGSAIADSGGHWTVTTAPLADGNFALTAQASDAAGNLSGMSVALNVVVDTTPPDLPAITGFSADTGTVGDGVTSDSTIALSGTATGATSAIIYRDGVEIGTAAVNAGQWTFTTPELADGNHSFKVVAYDTAGNASSDSAPLVLTVDTMPPGAPTLTGFAEDSGAAGDSITNDNTITFSGTAGAGVTVNVYVGTEIVATAVADEHGNWSATSGTLSDGYYSFYAKAVDDAGNLSTAAGPLVVVVDTVAPSVPAIEGYQSDTGVAGDGVTADRTVTLSGTAESGANSVLVFDGGMQIGTAAVSGGTWSFTTSSLPDGAHAFTVKAVDTAGNIGGASDVLTVTVDGTAPATPVLSGFADDTGIPADGQTSDNVLTFSGTADAGTTVTVYDNHGTAVASAIVGAGGTWTATSGTIADGIYSFHAVASDEAGNTSAGSASLAVSIDTTPPPAPVISGFSDDTGVAGDAVTADTTLALSGTAEANAKITVYDGAAVVGTTTADGAGAWTLTTGTLSAGDHHFTAVAADVAGNASNASGELTVTIDTTPPAAPVISGFGDNTGSTADSQTADNTITFAGTAEAGVTVNVYWGVELVATAVADGNGNWSATSSVLADGYYTFVARSADNVGNQSVASNALVVVVDTTPPAAPEISGFSADTGVAGDHLTSDATPTLTGTGENGTTIAVYDGSTLLGTATVLGGAWSFDTGSLGEGSHSFTATATDAAGNASAASASLDLTIDTTPPEAPVVAGFSQNTGSAGDASTSDNTPTFSGTATPGDTVNIYLGGTVVASGVADAHGNWTATANGLSDGYYSFIARSADAAGNLSTPSSPVIVVVDTTAPDAPAILGFSADSGVAGDGLTSDTTLHLSGTAEAGSTVTIYDGATVLGTAVSGDGTWTFDTSGLSEGGHNFTATATDAAGNTSNASAALGVTVDTTPPAVPTISGFSDDTGLAGDHITADNTLTLAGTADAGATVQIYWGATLVASGVADAEGHWSATTDALSDGYYSLQAKAMDAAGNQSGATAPLAIIVDTTAPAAPSITGFTDDSGVVGDHITSDTTLTLSGTAESSATVSIYDGATLLGTVTAAGGSWSFTTDVLANGEHSFTATATDGAGNASVSSEALSVTIDATPVDAPVISGFSTDTGIAGDGTTSDNTLTFSGTADAGMTVNVYSGATLVATGVADGNGNWTATSGVLADGYYSFTAQATNGATTSAASGPLIVSVDTTAPDAPGISSWSTDSGTAGDGITNNTVLTLTGSAAGATAVAVYDGATLLGTAAVGSGSWSFTTPTLAEGDHSFTVVAKDSAGNASTASSALDVTVDLTPPAAPTLTGQPTYVADNTPTFSGTAEAGAAINVYANGTVIATGIADANGNWSATPSTALGEGYQSVTARAVDSAGNLSLNSAATSFFVDTVAPAAPVISGYSSDSGTAGDGITNDTTLTLNGSVTAGTASVKVYDGTTFLGTATVSGTSWTFTTAALSEGSHSLTAIASDYAGNASSSSSALSVTIDVTAPAAPTLASLGTYVADSTPTFSGTAEAGTTVNVYSNGSIIATGVADDHGNWTATPASALADGYQSITARAADAAGNLSINSSPAIFFVDTVAPNAPVISGYSTDSGTAGDGITNDTTLTLNGTVTAGVASVKVYDGATFLGVATVNGTSWSYTTSALAQGSHALTAVAADYAGNASTSSAELSVSIDTTAPGKPTIDSVGAYSNDNTPTFSGTAEAGTTVNVYLSGAIIASAVADGSGHWSATAASAVPDGYSSFTARAFDVAGNGSAVSDASIRIIDTVAPNAPSISSFSPDTGTAGDGVTTSNMLTLSGTAPSDASSVAVYDGTTLLGTTSVSSGSWSFGTSLLSDGTHSFTVVAMDYAGNASAASSALSVTVDATAPAAPVIASFADDTGAVGDGQTTDTTLVLSGTAEASARITVYDGTTVLGTATAGTDGSWNFTTADLALGAHSFTAVATDAVGLNSVASSVLNVVIVTAGPATPDAPVIDGFSTDTGIAGDGTTSDNTLTFSGTAAAGATVGLYSGTTLIGTAVADGSGHWSATTSALSDGGYTIVARASNSSGQSPDSSAVSIMVDTVAPATPTVSSLGTYVTDNTPTFTGTAEAGATVNVYAGGSLVASGVADTNGNWSATPSSALAEGYQSG</sequence>
<feature type="region of interest" description="Disordered" evidence="1">
    <location>
        <begin position="1229"/>
        <end position="1251"/>
    </location>
</feature>
<dbReference type="EMBL" id="KU144967">
    <property type="protein sequence ID" value="AMK59063.1"/>
    <property type="molecule type" value="Genomic_DNA"/>
</dbReference>
<feature type="domain" description="Bacterial Ig-like" evidence="3">
    <location>
        <begin position="1815"/>
        <end position="1892"/>
    </location>
</feature>
<dbReference type="PANTHER" id="PTHR34677:SF3">
    <property type="entry name" value="BACTERIAL IG-LIKE DOMAIN-CONTAINING PROTEIN"/>
    <property type="match status" value="1"/>
</dbReference>
<organism evidence="4">
    <name type="scientific">uncultured bacterium UPO37</name>
    <dbReference type="NCBI Taxonomy" id="1776964"/>
    <lineage>
        <taxon>Bacteria</taxon>
        <taxon>environmental samples</taxon>
    </lineage>
</organism>
<feature type="domain" description="Bacterial Ig-like" evidence="3">
    <location>
        <begin position="443"/>
        <end position="532"/>
    </location>
</feature>
<feature type="domain" description="Bacterial Ig-like" evidence="3">
    <location>
        <begin position="2376"/>
        <end position="2464"/>
    </location>
</feature>
<keyword evidence="4" id="KW-0430">Lectin</keyword>
<protein>
    <submittedName>
        <fullName evidence="4">C-type lectin domain-containing protein</fullName>
    </submittedName>
</protein>
<feature type="domain" description="Bacterial Ig-like" evidence="3">
    <location>
        <begin position="2092"/>
        <end position="2179"/>
    </location>
</feature>
<evidence type="ECO:0000259" key="3">
    <source>
        <dbReference type="Pfam" id="PF19077"/>
    </source>
</evidence>
<feature type="domain" description="Bacterial Ig-like" evidence="3">
    <location>
        <begin position="348"/>
        <end position="434"/>
    </location>
</feature>
<feature type="domain" description="Bacterial Ig-like" evidence="3">
    <location>
        <begin position="1618"/>
        <end position="1704"/>
    </location>
</feature>
<evidence type="ECO:0000259" key="2">
    <source>
        <dbReference type="Pfam" id="PF17936"/>
    </source>
</evidence>
<feature type="region of interest" description="Disordered" evidence="1">
    <location>
        <begin position="92"/>
        <end position="131"/>
    </location>
</feature>
<dbReference type="Pfam" id="PF17936">
    <property type="entry name" value="Big_6"/>
    <property type="match status" value="1"/>
</dbReference>
<dbReference type="Pfam" id="PF19077">
    <property type="entry name" value="Big_13"/>
    <property type="match status" value="25"/>
</dbReference>
<feature type="domain" description="Bacterial Ig-like" evidence="3">
    <location>
        <begin position="738"/>
        <end position="824"/>
    </location>
</feature>
<feature type="domain" description="Bacterial Ig-like" evidence="3">
    <location>
        <begin position="1229"/>
        <end position="1315"/>
    </location>
</feature>
<evidence type="ECO:0000256" key="1">
    <source>
        <dbReference type="SAM" id="MobiDB-lite"/>
    </source>
</evidence>
<feature type="domain" description="Bacterial Ig-like" evidence="3">
    <location>
        <begin position="1521"/>
        <end position="1606"/>
    </location>
</feature>
<feature type="domain" description="Bacterial Ig-like" evidence="3">
    <location>
        <begin position="836"/>
        <end position="924"/>
    </location>
</feature>
<name>A0A126SXN6_9BACT</name>
<feature type="domain" description="Bacterial Ig-like" evidence="3">
    <location>
        <begin position="1033"/>
        <end position="1120"/>
    </location>
</feature>
<dbReference type="PANTHER" id="PTHR34677">
    <property type="match status" value="1"/>
</dbReference>
<dbReference type="Gene3D" id="2.60.40.10">
    <property type="entry name" value="Immunoglobulins"/>
    <property type="match status" value="26"/>
</dbReference>
<feature type="domain" description="Bacterial Ig-like" evidence="3">
    <location>
        <begin position="544"/>
        <end position="629"/>
    </location>
</feature>
<feature type="domain" description="Bacterial Ig-like" evidence="3">
    <location>
        <begin position="1324"/>
        <end position="1412"/>
    </location>
</feature>
<accession>A0A126SXN6</accession>
<feature type="domain" description="Bacterial Ig-like" evidence="3">
    <location>
        <begin position="144"/>
        <end position="237"/>
    </location>
</feature>
<feature type="domain" description="Bacterial Ig-like" evidence="3">
    <location>
        <begin position="2280"/>
        <end position="2367"/>
    </location>
</feature>
<dbReference type="InterPro" id="IPR044016">
    <property type="entry name" value="Big_13"/>
</dbReference>
<feature type="domain" description="Bacterial Ig-like" evidence="3">
    <location>
        <begin position="249"/>
        <end position="336"/>
    </location>
</feature>
<dbReference type="NCBIfam" id="NF033510">
    <property type="entry name" value="Ca_tandemer"/>
    <property type="match status" value="25"/>
</dbReference>
<reference evidence="4" key="1">
    <citation type="journal article" date="2016" name="Appl. Environ. Microbiol.">
        <title>Functional Metagenomics of a Biostimulated Petroleum-Contaminated Soil Reveals an Extraordinary Diversity of Extradiol Dioxygenases.</title>
        <authorList>
            <person name="Terron-Gonzalez L."/>
            <person name="Martin-Cabello G."/>
            <person name="Ferrer M."/>
            <person name="Santero E."/>
        </authorList>
    </citation>
    <scope>NUCLEOTIDE SEQUENCE</scope>
</reference>
<proteinExistence type="predicted"/>
<feature type="domain" description="Bacterial Ig-like" evidence="3">
    <location>
        <begin position="2193"/>
        <end position="2267"/>
    </location>
</feature>
<feature type="domain" description="Bacterial Ig-like" evidence="3">
    <location>
        <begin position="934"/>
        <end position="1022"/>
    </location>
</feature>
<feature type="domain" description="Bacterial Ig-like" evidence="3">
    <location>
        <begin position="1422"/>
        <end position="1510"/>
    </location>
</feature>
<feature type="domain" description="Bacterial Ig-like" evidence="3">
    <location>
        <begin position="1716"/>
        <end position="1800"/>
    </location>
</feature>
<feature type="domain" description="Bacterial Ig-like" evidence="3">
    <location>
        <begin position="2480"/>
        <end position="2566"/>
    </location>
</feature>
<feature type="domain" description="Bacterial Ig-like" evidence="3">
    <location>
        <begin position="1903"/>
        <end position="1989"/>
    </location>
</feature>
<feature type="domain" description="Bacterial Ig" evidence="2">
    <location>
        <begin position="2568"/>
        <end position="2629"/>
    </location>
</feature>
<dbReference type="InterPro" id="IPR013783">
    <property type="entry name" value="Ig-like_fold"/>
</dbReference>